<accession>A0AA96LQ04</accession>
<dbReference type="GO" id="GO:0000155">
    <property type="term" value="F:phosphorelay sensor kinase activity"/>
    <property type="evidence" value="ECO:0007669"/>
    <property type="project" value="InterPro"/>
</dbReference>
<comment type="catalytic activity">
    <reaction evidence="1">
        <text>ATP + protein L-histidine = ADP + protein N-phospho-L-histidine.</text>
        <dbReference type="EC" id="2.7.13.3"/>
    </reaction>
</comment>
<dbReference type="Gene3D" id="6.10.340.10">
    <property type="match status" value="1"/>
</dbReference>
<dbReference type="InterPro" id="IPR010559">
    <property type="entry name" value="Sig_transdc_His_kin_internal"/>
</dbReference>
<evidence type="ECO:0000313" key="18">
    <source>
        <dbReference type="Proteomes" id="UP001304650"/>
    </source>
</evidence>
<evidence type="ECO:0000256" key="12">
    <source>
        <dbReference type="ARBA" id="ARBA00023012"/>
    </source>
</evidence>
<dbReference type="Proteomes" id="UP001304650">
    <property type="component" value="Chromosome"/>
</dbReference>
<evidence type="ECO:0000256" key="2">
    <source>
        <dbReference type="ARBA" id="ARBA00004651"/>
    </source>
</evidence>
<evidence type="ECO:0000256" key="1">
    <source>
        <dbReference type="ARBA" id="ARBA00000085"/>
    </source>
</evidence>
<dbReference type="Pfam" id="PF02518">
    <property type="entry name" value="HATPase_c"/>
    <property type="match status" value="1"/>
</dbReference>
<keyword evidence="11 15" id="KW-1133">Transmembrane helix</keyword>
<keyword evidence="18" id="KW-1185">Reference proteome</keyword>
<dbReference type="PROSITE" id="PS50109">
    <property type="entry name" value="HIS_KIN"/>
    <property type="match status" value="1"/>
</dbReference>
<keyword evidence="4" id="KW-1003">Cell membrane</keyword>
<dbReference type="InterPro" id="IPR003594">
    <property type="entry name" value="HATPase_dom"/>
</dbReference>
<organism evidence="17 18">
    <name type="scientific">Paenibacillus roseopurpureus</name>
    <dbReference type="NCBI Taxonomy" id="2918901"/>
    <lineage>
        <taxon>Bacteria</taxon>
        <taxon>Bacillati</taxon>
        <taxon>Bacillota</taxon>
        <taxon>Bacilli</taxon>
        <taxon>Bacillales</taxon>
        <taxon>Paenibacillaceae</taxon>
        <taxon>Paenibacillus</taxon>
    </lineage>
</organism>
<dbReference type="SMART" id="SM00387">
    <property type="entry name" value="HATPase_c"/>
    <property type="match status" value="1"/>
</dbReference>
<evidence type="ECO:0000256" key="11">
    <source>
        <dbReference type="ARBA" id="ARBA00022989"/>
    </source>
</evidence>
<dbReference type="EMBL" id="CP130319">
    <property type="protein sequence ID" value="WNR46142.1"/>
    <property type="molecule type" value="Genomic_DNA"/>
</dbReference>
<keyword evidence="14" id="KW-0175">Coiled coil</keyword>
<dbReference type="InterPro" id="IPR036890">
    <property type="entry name" value="HATPase_C_sf"/>
</dbReference>
<evidence type="ECO:0000259" key="16">
    <source>
        <dbReference type="PROSITE" id="PS50109"/>
    </source>
</evidence>
<feature type="coiled-coil region" evidence="14">
    <location>
        <begin position="323"/>
        <end position="357"/>
    </location>
</feature>
<evidence type="ECO:0000256" key="8">
    <source>
        <dbReference type="ARBA" id="ARBA00022741"/>
    </source>
</evidence>
<keyword evidence="6" id="KW-0808">Transferase</keyword>
<keyword evidence="7 15" id="KW-0812">Transmembrane</keyword>
<keyword evidence="10" id="KW-0067">ATP-binding</keyword>
<reference evidence="17" key="1">
    <citation type="submission" date="2022-02" db="EMBL/GenBank/DDBJ databases">
        <title>Paenibacillus sp. MBLB1832 Whole Genome Shotgun Sequencing.</title>
        <authorList>
            <person name="Hwang C.Y."/>
            <person name="Cho E.-S."/>
            <person name="Seo M.-J."/>
        </authorList>
    </citation>
    <scope>NUCLEOTIDE SEQUENCE</scope>
    <source>
        <strain evidence="17">MBLB1832</strain>
    </source>
</reference>
<dbReference type="PANTHER" id="PTHR34220">
    <property type="entry name" value="SENSOR HISTIDINE KINASE YPDA"/>
    <property type="match status" value="1"/>
</dbReference>
<evidence type="ECO:0000256" key="10">
    <source>
        <dbReference type="ARBA" id="ARBA00022840"/>
    </source>
</evidence>
<dbReference type="RefSeq" id="WP_314803541.1">
    <property type="nucleotide sequence ID" value="NZ_CP130319.1"/>
</dbReference>
<dbReference type="PRINTS" id="PR00344">
    <property type="entry name" value="BCTRLSENSOR"/>
</dbReference>
<gene>
    <name evidence="17" type="ORF">MJB10_08625</name>
</gene>
<evidence type="ECO:0000256" key="7">
    <source>
        <dbReference type="ARBA" id="ARBA00022692"/>
    </source>
</evidence>
<dbReference type="EC" id="2.7.13.3" evidence="3"/>
<keyword evidence="13 15" id="KW-0472">Membrane</keyword>
<dbReference type="PANTHER" id="PTHR34220:SF11">
    <property type="entry name" value="SENSOR PROTEIN KINASE HPTS"/>
    <property type="match status" value="1"/>
</dbReference>
<feature type="transmembrane region" description="Helical" evidence="15">
    <location>
        <begin position="259"/>
        <end position="282"/>
    </location>
</feature>
<keyword evidence="12" id="KW-0902">Two-component regulatory system</keyword>
<dbReference type="GO" id="GO:0005524">
    <property type="term" value="F:ATP binding"/>
    <property type="evidence" value="ECO:0007669"/>
    <property type="project" value="UniProtKB-KW"/>
</dbReference>
<dbReference type="Gene3D" id="3.30.565.10">
    <property type="entry name" value="Histidine kinase-like ATPase, C-terminal domain"/>
    <property type="match status" value="1"/>
</dbReference>
<dbReference type="InterPro" id="IPR005467">
    <property type="entry name" value="His_kinase_dom"/>
</dbReference>
<evidence type="ECO:0000256" key="5">
    <source>
        <dbReference type="ARBA" id="ARBA00022553"/>
    </source>
</evidence>
<evidence type="ECO:0000256" key="15">
    <source>
        <dbReference type="SAM" id="Phobius"/>
    </source>
</evidence>
<keyword evidence="9 17" id="KW-0418">Kinase</keyword>
<sequence>MSALIPLLLLGLTSYYTIYMLLENKVERGIRNSLEVERLNVENLISNLDFASKQLVYGSIGSRINSYLSSSSYDQYEFTKNITESLETTTYTNPLIGTMFYYLPATGEELFNFFQLKNINPLQFDELGSGQDVAYYAPHPPMNVIETKPLVLSITRKLKLSDGDKKREVYAYLETTGAAYQGVFRNEQYGFNAVRALLSSEGKVVYSENMKLLPVGLTSDELSEKIGDSHYIFKDKGKQGWQIAVFVKKNEVNAEINQWIVSYSLIAFFSLTISLILAYALWRTIYRPLVNVKREIQLLSNNQWDSPVKKMGIREFDELLSNFMNMKLRITDLLQEVQEKEKKKKQLEIEKLLYQINPHFLYNTLNTIQWYGMMIGHKEIVTLAKAFSRVLHYNLGKEGTIVTVSAEIEALKDYIQLQQIRYNYNFQIDIEAQPETLTKNLPRFILQPLVENALYHAFKDDGGRILVRCVLLPDGFLQVTVEDNGQGISEDKLRTLFEEQSDSSKRGMGIGLSFVNNQLKSHYGETYGLQVTSTLGEGTVMIIRVPSEIKEEQSHDRSINRR</sequence>
<proteinExistence type="predicted"/>
<evidence type="ECO:0000256" key="14">
    <source>
        <dbReference type="SAM" id="Coils"/>
    </source>
</evidence>
<evidence type="ECO:0000256" key="3">
    <source>
        <dbReference type="ARBA" id="ARBA00012438"/>
    </source>
</evidence>
<comment type="subcellular location">
    <subcellularLocation>
        <location evidence="2">Cell membrane</location>
        <topology evidence="2">Multi-pass membrane protein</topology>
    </subcellularLocation>
</comment>
<evidence type="ECO:0000256" key="6">
    <source>
        <dbReference type="ARBA" id="ARBA00022679"/>
    </source>
</evidence>
<dbReference type="GO" id="GO:0005886">
    <property type="term" value="C:plasma membrane"/>
    <property type="evidence" value="ECO:0007669"/>
    <property type="project" value="UniProtKB-SubCell"/>
</dbReference>
<evidence type="ECO:0000256" key="4">
    <source>
        <dbReference type="ARBA" id="ARBA00022475"/>
    </source>
</evidence>
<evidence type="ECO:0000256" key="13">
    <source>
        <dbReference type="ARBA" id="ARBA00023136"/>
    </source>
</evidence>
<dbReference type="Pfam" id="PF06580">
    <property type="entry name" value="His_kinase"/>
    <property type="match status" value="1"/>
</dbReference>
<evidence type="ECO:0000256" key="9">
    <source>
        <dbReference type="ARBA" id="ARBA00022777"/>
    </source>
</evidence>
<keyword evidence="5" id="KW-0597">Phosphoprotein</keyword>
<dbReference type="KEGG" id="proo:MJB10_08625"/>
<evidence type="ECO:0000313" key="17">
    <source>
        <dbReference type="EMBL" id="WNR46142.1"/>
    </source>
</evidence>
<keyword evidence="8" id="KW-0547">Nucleotide-binding</keyword>
<feature type="domain" description="Histidine kinase" evidence="16">
    <location>
        <begin position="445"/>
        <end position="549"/>
    </location>
</feature>
<dbReference type="InterPro" id="IPR050640">
    <property type="entry name" value="Bact_2-comp_sensor_kinase"/>
</dbReference>
<name>A0AA96LQ04_9BACL</name>
<dbReference type="SUPFAM" id="SSF55874">
    <property type="entry name" value="ATPase domain of HSP90 chaperone/DNA topoisomerase II/histidine kinase"/>
    <property type="match status" value="1"/>
</dbReference>
<dbReference type="InterPro" id="IPR004358">
    <property type="entry name" value="Sig_transdc_His_kin-like_C"/>
</dbReference>
<protein>
    <recommendedName>
        <fullName evidence="3">histidine kinase</fullName>
        <ecNumber evidence="3">2.7.13.3</ecNumber>
    </recommendedName>
</protein>
<dbReference type="AlphaFoldDB" id="A0AA96LQ04"/>